<dbReference type="PIRSF" id="PIRSF006485">
    <property type="entry name" value="GTP-binding_EngA"/>
    <property type="match status" value="1"/>
</dbReference>
<evidence type="ECO:0000256" key="9">
    <source>
        <dbReference type="PROSITE-ProRule" id="PRU01049"/>
    </source>
</evidence>
<dbReference type="PROSITE" id="PS51712">
    <property type="entry name" value="G_ENGA"/>
    <property type="match status" value="2"/>
</dbReference>
<keyword evidence="4 10" id="KW-0677">Repeat</keyword>
<dbReference type="Proteomes" id="UP000263619">
    <property type="component" value="Chromosome"/>
</dbReference>
<dbReference type="InterPro" id="IPR015946">
    <property type="entry name" value="KH_dom-like_a/b"/>
</dbReference>
<dbReference type="InterPro" id="IPR027417">
    <property type="entry name" value="P-loop_NTPase"/>
</dbReference>
<dbReference type="CDD" id="cd01895">
    <property type="entry name" value="EngA2"/>
    <property type="match status" value="1"/>
</dbReference>
<dbReference type="InterPro" id="IPR031166">
    <property type="entry name" value="G_ENGA"/>
</dbReference>
<dbReference type="AlphaFoldDB" id="A0A224AIK0"/>
<evidence type="ECO:0000256" key="1">
    <source>
        <dbReference type="ARBA" id="ARBA00008279"/>
    </source>
</evidence>
<protein>
    <recommendedName>
        <fullName evidence="2 8">GTPase Der</fullName>
    </recommendedName>
    <alternativeName>
        <fullName evidence="7 8">GTP-binding protein EngA</fullName>
    </alternativeName>
</protein>
<dbReference type="PRINTS" id="PR00326">
    <property type="entry name" value="GTP1OBG"/>
</dbReference>
<dbReference type="CDD" id="cd01894">
    <property type="entry name" value="EngA1"/>
    <property type="match status" value="1"/>
</dbReference>
<keyword evidence="13" id="KW-1185">Reference proteome</keyword>
<feature type="binding site" evidence="8">
    <location>
        <begin position="240"/>
        <end position="244"/>
    </location>
    <ligand>
        <name>GTP</name>
        <dbReference type="ChEBI" id="CHEBI:37565"/>
        <label>2</label>
    </ligand>
</feature>
<evidence type="ECO:0000256" key="8">
    <source>
        <dbReference type="HAMAP-Rule" id="MF_00195"/>
    </source>
</evidence>
<evidence type="ECO:0000313" key="12">
    <source>
        <dbReference type="EMBL" id="BBA17213.1"/>
    </source>
</evidence>
<evidence type="ECO:0000256" key="5">
    <source>
        <dbReference type="ARBA" id="ARBA00022741"/>
    </source>
</evidence>
<keyword evidence="5 8" id="KW-0547">Nucleotide-binding</keyword>
<feature type="binding site" evidence="8">
    <location>
        <begin position="15"/>
        <end position="22"/>
    </location>
    <ligand>
        <name>GTP</name>
        <dbReference type="ChEBI" id="CHEBI:37565"/>
        <label>1</label>
    </ligand>
</feature>
<dbReference type="FunFam" id="3.40.50.300:FF:000057">
    <property type="entry name" value="GTPase Der"/>
    <property type="match status" value="1"/>
</dbReference>
<dbReference type="EMBL" id="AP014608">
    <property type="protein sequence ID" value="BBA17213.1"/>
    <property type="molecule type" value="Genomic_DNA"/>
</dbReference>
<name>A0A224AIK0_9FLAO</name>
<evidence type="ECO:0000256" key="7">
    <source>
        <dbReference type="ARBA" id="ARBA00032345"/>
    </source>
</evidence>
<evidence type="ECO:0000256" key="4">
    <source>
        <dbReference type="ARBA" id="ARBA00022737"/>
    </source>
</evidence>
<proteinExistence type="inferred from homology"/>
<feature type="binding site" evidence="8">
    <location>
        <begin position="194"/>
        <end position="201"/>
    </location>
    <ligand>
        <name>GTP</name>
        <dbReference type="ChEBI" id="CHEBI:37565"/>
        <label>2</label>
    </ligand>
</feature>
<evidence type="ECO:0000256" key="10">
    <source>
        <dbReference type="RuleBase" id="RU004481"/>
    </source>
</evidence>
<comment type="subunit">
    <text evidence="8">Associates with the 50S ribosomal subunit.</text>
</comment>
<evidence type="ECO:0000259" key="11">
    <source>
        <dbReference type="PROSITE" id="PS51712"/>
    </source>
</evidence>
<dbReference type="PANTHER" id="PTHR43834">
    <property type="entry name" value="GTPASE DER"/>
    <property type="match status" value="1"/>
</dbReference>
<comment type="similarity">
    <text evidence="1 8 9 10">Belongs to the TRAFAC class TrmE-Era-EngA-EngB-Septin-like GTPase superfamily. EngA (Der) GTPase family.</text>
</comment>
<dbReference type="InterPro" id="IPR016484">
    <property type="entry name" value="GTPase_Der"/>
</dbReference>
<dbReference type="PANTHER" id="PTHR43834:SF6">
    <property type="entry name" value="GTPASE DER"/>
    <property type="match status" value="1"/>
</dbReference>
<reference evidence="12 13" key="1">
    <citation type="submission" date="2014-06" db="EMBL/GenBank/DDBJ databases">
        <title>Genome sequence of the intracellular symbiont Blattabacterium cuenoti, strain STAT from the wood feeding cockroach Salganea taiwanensis taiwanensis.</title>
        <authorList>
            <person name="Kinjo Y."/>
            <person name="Ohkuma M."/>
            <person name="Tokuda G."/>
        </authorList>
    </citation>
    <scope>NUCLEOTIDE SEQUENCE [LARGE SCALE GENOMIC DNA]</scope>
    <source>
        <strain evidence="12 13">STAT</strain>
    </source>
</reference>
<evidence type="ECO:0000256" key="2">
    <source>
        <dbReference type="ARBA" id="ARBA00020953"/>
    </source>
</evidence>
<dbReference type="GO" id="GO:0042254">
    <property type="term" value="P:ribosome biogenesis"/>
    <property type="evidence" value="ECO:0007669"/>
    <property type="project" value="UniProtKB-KW"/>
</dbReference>
<keyword evidence="6 8" id="KW-0342">GTP-binding</keyword>
<dbReference type="Gene3D" id="3.40.50.300">
    <property type="entry name" value="P-loop containing nucleotide triphosphate hydrolases"/>
    <property type="match status" value="2"/>
</dbReference>
<dbReference type="GO" id="GO:0005525">
    <property type="term" value="F:GTP binding"/>
    <property type="evidence" value="ECO:0007669"/>
    <property type="project" value="UniProtKB-UniRule"/>
</dbReference>
<feature type="binding site" evidence="8">
    <location>
        <begin position="62"/>
        <end position="66"/>
    </location>
    <ligand>
        <name>GTP</name>
        <dbReference type="ChEBI" id="CHEBI:37565"/>
        <label>1</label>
    </ligand>
</feature>
<comment type="function">
    <text evidence="8 10">GTPase that plays an essential role in the late steps of ribosome biogenesis.</text>
</comment>
<dbReference type="SUPFAM" id="SSF82653">
    <property type="entry name" value="Probable GTPase Der, C-terminal domain"/>
    <property type="match status" value="1"/>
</dbReference>
<feature type="domain" description="EngA-type G" evidence="11">
    <location>
        <begin position="9"/>
        <end position="174"/>
    </location>
</feature>
<evidence type="ECO:0000256" key="6">
    <source>
        <dbReference type="ARBA" id="ARBA00023134"/>
    </source>
</evidence>
<accession>A0A224AIK0</accession>
<feature type="binding site" evidence="8">
    <location>
        <begin position="125"/>
        <end position="128"/>
    </location>
    <ligand>
        <name>GTP</name>
        <dbReference type="ChEBI" id="CHEBI:37565"/>
        <label>1</label>
    </ligand>
</feature>
<dbReference type="NCBIfam" id="TIGR00231">
    <property type="entry name" value="small_GTP"/>
    <property type="match status" value="2"/>
</dbReference>
<dbReference type="Pfam" id="PF01926">
    <property type="entry name" value="MMR_HSR1"/>
    <property type="match status" value="2"/>
</dbReference>
<dbReference type="InterPro" id="IPR005225">
    <property type="entry name" value="Small_GTP-bd"/>
</dbReference>
<dbReference type="Gene3D" id="3.30.300.20">
    <property type="match status" value="1"/>
</dbReference>
<organism evidence="12 13">
    <name type="scientific">Blattabacterium cuenoti STAT</name>
    <dbReference type="NCBI Taxonomy" id="1457030"/>
    <lineage>
        <taxon>Bacteria</taxon>
        <taxon>Pseudomonadati</taxon>
        <taxon>Bacteroidota</taxon>
        <taxon>Flavobacteriia</taxon>
        <taxon>Flavobacteriales</taxon>
        <taxon>Blattabacteriaceae</taxon>
        <taxon>Blattabacterium</taxon>
    </lineage>
</organism>
<feature type="binding site" evidence="8">
    <location>
        <begin position="305"/>
        <end position="308"/>
    </location>
    <ligand>
        <name>GTP</name>
        <dbReference type="ChEBI" id="CHEBI:37565"/>
        <label>2</label>
    </ligand>
</feature>
<dbReference type="Pfam" id="PF14714">
    <property type="entry name" value="KH_dom-like"/>
    <property type="match status" value="1"/>
</dbReference>
<feature type="domain" description="EngA-type G" evidence="11">
    <location>
        <begin position="188"/>
        <end position="363"/>
    </location>
</feature>
<evidence type="ECO:0000313" key="13">
    <source>
        <dbReference type="Proteomes" id="UP000263619"/>
    </source>
</evidence>
<dbReference type="InterPro" id="IPR006073">
    <property type="entry name" value="GTP-bd"/>
</dbReference>
<dbReference type="InterPro" id="IPR032859">
    <property type="entry name" value="KH_dom-like"/>
</dbReference>
<dbReference type="HAMAP" id="MF_00195">
    <property type="entry name" value="GTPase_Der"/>
    <property type="match status" value="1"/>
</dbReference>
<sequence length="448" mass="52472">MNNLLKMNYIVSIIGRPNVGKSTLFNRLVGRRKAVVHVTSGVTRDRIYGDSEWNGVQFSIIDTGGFSILTNDILEKEVKNQIFVAIEESDVILFLIDIKIGILDADREISKILRKCKKIILLVVNKVDNGNSIINSDTDFFRLGFERYYYISAINGSGTGELLDKLIEIFKQELLKKKEKLLKNELIPRFSIVGRPNVGKSTLINSFLNKNHHIVTNISGTTRDSLDVFYKKKYKCILIDTPGVRKKSKIIDNIEFYSTVRTFKTIEYADICFLMIDADRGWEKQDMNIFQFLKKNHKGIIILVNKWDLFHDKNISTQKDYEFFIRKKIYPFYNVPIFFISAKNKDGMHNILPMAYQVLRYRNNRLKTNILNKIMLPILEKNPPIPKKKNKFITIKYCIQLPSYSPKFIFFSNFPQYIKESYKRFVENKIRSHFDFIGVPIQIFFRKK</sequence>
<keyword evidence="3 8" id="KW-0690">Ribosome biogenesis</keyword>
<dbReference type="NCBIfam" id="TIGR03594">
    <property type="entry name" value="GTPase_EngA"/>
    <property type="match status" value="1"/>
</dbReference>
<evidence type="ECO:0000256" key="3">
    <source>
        <dbReference type="ARBA" id="ARBA00022517"/>
    </source>
</evidence>
<dbReference type="SUPFAM" id="SSF52540">
    <property type="entry name" value="P-loop containing nucleoside triphosphate hydrolases"/>
    <property type="match status" value="2"/>
</dbReference>
<gene>
    <name evidence="12" type="primary">engA</name>
    <name evidence="8" type="synonym">der</name>
    <name evidence="12" type="ORF">STAT_280</name>
</gene>
<dbReference type="GO" id="GO:0043022">
    <property type="term" value="F:ribosome binding"/>
    <property type="evidence" value="ECO:0007669"/>
    <property type="project" value="TreeGrafter"/>
</dbReference>